<dbReference type="OrthoDB" id="2143914at2759"/>
<dbReference type="Gene3D" id="1.10.10.60">
    <property type="entry name" value="Homeodomain-like"/>
    <property type="match status" value="1"/>
</dbReference>
<dbReference type="GO" id="GO:0000981">
    <property type="term" value="F:DNA-binding transcription factor activity, RNA polymerase II-specific"/>
    <property type="evidence" value="ECO:0007669"/>
    <property type="project" value="TreeGrafter"/>
</dbReference>
<dbReference type="PANTHER" id="PTHR45614">
    <property type="entry name" value="MYB PROTEIN-RELATED"/>
    <property type="match status" value="1"/>
</dbReference>
<dbReference type="InterPro" id="IPR001005">
    <property type="entry name" value="SANT/Myb"/>
</dbReference>
<evidence type="ECO:0000259" key="3">
    <source>
        <dbReference type="PROSITE" id="PS51293"/>
    </source>
</evidence>
<dbReference type="Pfam" id="PF00249">
    <property type="entry name" value="Myb_DNA-binding"/>
    <property type="match status" value="1"/>
</dbReference>
<dbReference type="PROSITE" id="PS51294">
    <property type="entry name" value="HTH_MYB"/>
    <property type="match status" value="1"/>
</dbReference>
<name>A0A3S3M6M8_9MAGN</name>
<evidence type="ECO:0000256" key="1">
    <source>
        <dbReference type="SAM" id="MobiDB-lite"/>
    </source>
</evidence>
<protein>
    <submittedName>
        <fullName evidence="5">Transcription factor TT2-like protein</fullName>
    </submittedName>
</protein>
<dbReference type="GO" id="GO:0000978">
    <property type="term" value="F:RNA polymerase II cis-regulatory region sequence-specific DNA binding"/>
    <property type="evidence" value="ECO:0007669"/>
    <property type="project" value="TreeGrafter"/>
</dbReference>
<dbReference type="PROSITE" id="PS50090">
    <property type="entry name" value="MYB_LIKE"/>
    <property type="match status" value="1"/>
</dbReference>
<organism evidence="5 6">
    <name type="scientific">Cinnamomum micranthum f. kanehirae</name>
    <dbReference type="NCBI Taxonomy" id="337451"/>
    <lineage>
        <taxon>Eukaryota</taxon>
        <taxon>Viridiplantae</taxon>
        <taxon>Streptophyta</taxon>
        <taxon>Embryophyta</taxon>
        <taxon>Tracheophyta</taxon>
        <taxon>Spermatophyta</taxon>
        <taxon>Magnoliopsida</taxon>
        <taxon>Magnoliidae</taxon>
        <taxon>Laurales</taxon>
        <taxon>Lauraceae</taxon>
        <taxon>Cinnamomum</taxon>
    </lineage>
</organism>
<reference evidence="5 6" key="1">
    <citation type="journal article" date="2019" name="Nat. Plants">
        <title>Stout camphor tree genome fills gaps in understanding of flowering plant genome evolution.</title>
        <authorList>
            <person name="Chaw S.M."/>
            <person name="Liu Y.C."/>
            <person name="Wu Y.W."/>
            <person name="Wang H.Y."/>
            <person name="Lin C.I."/>
            <person name="Wu C.S."/>
            <person name="Ke H.M."/>
            <person name="Chang L.Y."/>
            <person name="Hsu C.Y."/>
            <person name="Yang H.T."/>
            <person name="Sudianto E."/>
            <person name="Hsu M.H."/>
            <person name="Wu K.P."/>
            <person name="Wang L.N."/>
            <person name="Leebens-Mack J.H."/>
            <person name="Tsai I.J."/>
        </authorList>
    </citation>
    <scope>NUCLEOTIDE SEQUENCE [LARGE SCALE GENOMIC DNA]</scope>
    <source>
        <strain evidence="6">cv. Chaw 1501</strain>
        <tissue evidence="5">Young leaves</tissue>
    </source>
</reference>
<dbReference type="Proteomes" id="UP000283530">
    <property type="component" value="Unassembled WGS sequence"/>
</dbReference>
<feature type="compositionally biased region" description="Basic and acidic residues" evidence="1">
    <location>
        <begin position="54"/>
        <end position="65"/>
    </location>
</feature>
<feature type="domain" description="Myb-like" evidence="2">
    <location>
        <begin position="1"/>
        <end position="49"/>
    </location>
</feature>
<dbReference type="CDD" id="cd00167">
    <property type="entry name" value="SANT"/>
    <property type="match status" value="1"/>
</dbReference>
<feature type="domain" description="SANT" evidence="3">
    <location>
        <begin position="2"/>
        <end position="53"/>
    </location>
</feature>
<evidence type="ECO:0000313" key="6">
    <source>
        <dbReference type="Proteomes" id="UP000283530"/>
    </source>
</evidence>
<proteinExistence type="predicted"/>
<keyword evidence="6" id="KW-1185">Reference proteome</keyword>
<comment type="caution">
    <text evidence="5">The sequence shown here is derived from an EMBL/GenBank/DDBJ whole genome shotgun (WGS) entry which is preliminary data.</text>
</comment>
<dbReference type="InterPro" id="IPR017884">
    <property type="entry name" value="SANT_dom"/>
</dbReference>
<dbReference type="InterPro" id="IPR017930">
    <property type="entry name" value="Myb_dom"/>
</dbReference>
<feature type="region of interest" description="Disordered" evidence="1">
    <location>
        <begin position="29"/>
        <end position="72"/>
    </location>
</feature>
<sequence>MQKDSTWTEEEEKALIKAHEAVGNKWTEIAKSIPGRTENSVKNHWNSTKRMQLSKKDQKEAENGSKKSQSSLLEDYIRSKIMGMEQSNESEGKNITEDMIMKSHASGGGEADVQDYELLFGEHDYEMDISFLLEWATTST</sequence>
<dbReference type="InterPro" id="IPR050560">
    <property type="entry name" value="MYB_TF"/>
</dbReference>
<gene>
    <name evidence="5" type="ORF">CKAN_00652500</name>
</gene>
<dbReference type="PROSITE" id="PS51293">
    <property type="entry name" value="SANT"/>
    <property type="match status" value="1"/>
</dbReference>
<dbReference type="GO" id="GO:0005634">
    <property type="term" value="C:nucleus"/>
    <property type="evidence" value="ECO:0007669"/>
    <property type="project" value="TreeGrafter"/>
</dbReference>
<dbReference type="AlphaFoldDB" id="A0A3S3M6M8"/>
<feature type="compositionally biased region" description="Polar residues" evidence="1">
    <location>
        <begin position="37"/>
        <end position="51"/>
    </location>
</feature>
<dbReference type="STRING" id="337451.A0A3S3M6M8"/>
<evidence type="ECO:0000313" key="5">
    <source>
        <dbReference type="EMBL" id="RWR78020.1"/>
    </source>
</evidence>
<dbReference type="EMBL" id="QPKB01000002">
    <property type="protein sequence ID" value="RWR78020.1"/>
    <property type="molecule type" value="Genomic_DNA"/>
</dbReference>
<evidence type="ECO:0000259" key="4">
    <source>
        <dbReference type="PROSITE" id="PS51294"/>
    </source>
</evidence>
<dbReference type="SUPFAM" id="SSF46689">
    <property type="entry name" value="Homeodomain-like"/>
    <property type="match status" value="1"/>
</dbReference>
<feature type="domain" description="HTH myb-type" evidence="4">
    <location>
        <begin position="1"/>
        <end position="53"/>
    </location>
</feature>
<dbReference type="PANTHER" id="PTHR45614:SF218">
    <property type="entry name" value="TRANSCRIPTION FACTOR MYB119-RELATED"/>
    <property type="match status" value="1"/>
</dbReference>
<accession>A0A3S3M6M8</accession>
<dbReference type="InterPro" id="IPR009057">
    <property type="entry name" value="Homeodomain-like_sf"/>
</dbReference>
<evidence type="ECO:0000259" key="2">
    <source>
        <dbReference type="PROSITE" id="PS50090"/>
    </source>
</evidence>
<dbReference type="SMART" id="SM00717">
    <property type="entry name" value="SANT"/>
    <property type="match status" value="1"/>
</dbReference>